<feature type="non-terminal residue" evidence="2">
    <location>
        <position position="189"/>
    </location>
</feature>
<evidence type="ECO:0008006" key="4">
    <source>
        <dbReference type="Google" id="ProtNLM"/>
    </source>
</evidence>
<evidence type="ECO:0000313" key="3">
    <source>
        <dbReference type="Proteomes" id="UP000815677"/>
    </source>
</evidence>
<feature type="region of interest" description="Disordered" evidence="1">
    <location>
        <begin position="55"/>
        <end position="78"/>
    </location>
</feature>
<keyword evidence="3" id="KW-1185">Reference proteome</keyword>
<proteinExistence type="predicted"/>
<gene>
    <name evidence="2" type="ORF">MCHLO_03167</name>
</gene>
<evidence type="ECO:0000256" key="1">
    <source>
        <dbReference type="SAM" id="MobiDB-lite"/>
    </source>
</evidence>
<protein>
    <recommendedName>
        <fullName evidence="4">Protein kinase domain-containing protein</fullName>
    </recommendedName>
</protein>
<dbReference type="EMBL" id="DF841547">
    <property type="protein sequence ID" value="GAT45600.1"/>
    <property type="molecule type" value="Genomic_DNA"/>
</dbReference>
<accession>A0ABQ0L3Y3</accession>
<dbReference type="Proteomes" id="UP000815677">
    <property type="component" value="Unassembled WGS sequence"/>
</dbReference>
<name>A0ABQ0L3Y3_MYCCL</name>
<organism evidence="2 3">
    <name type="scientific">Mycena chlorophos</name>
    <name type="common">Agaric fungus</name>
    <name type="synonym">Agaricus chlorophos</name>
    <dbReference type="NCBI Taxonomy" id="658473"/>
    <lineage>
        <taxon>Eukaryota</taxon>
        <taxon>Fungi</taxon>
        <taxon>Dikarya</taxon>
        <taxon>Basidiomycota</taxon>
        <taxon>Agaricomycotina</taxon>
        <taxon>Agaricomycetes</taxon>
        <taxon>Agaricomycetidae</taxon>
        <taxon>Agaricales</taxon>
        <taxon>Marasmiineae</taxon>
        <taxon>Mycenaceae</taxon>
        <taxon>Mycena</taxon>
    </lineage>
</organism>
<reference evidence="2" key="1">
    <citation type="submission" date="2014-09" db="EMBL/GenBank/DDBJ databases">
        <title>Genome sequence of the luminous mushroom Mycena chlorophos for searching fungal bioluminescence genes.</title>
        <authorList>
            <person name="Tanaka Y."/>
            <person name="Kasuga D."/>
            <person name="Oba Y."/>
            <person name="Hase S."/>
            <person name="Sato K."/>
            <person name="Oba Y."/>
            <person name="Sakakibara Y."/>
        </authorList>
    </citation>
    <scope>NUCLEOTIDE SEQUENCE</scope>
</reference>
<evidence type="ECO:0000313" key="2">
    <source>
        <dbReference type="EMBL" id="GAT45600.1"/>
    </source>
</evidence>
<sequence>MIIRLCSATGPSHSGAIHRYRDLGGGDQINHFALSEQSSSTLYMHQNPIPRSGPFISENITGELSSDDETDDTGQSLLPTGWRTLRRRVSFSSFAEFSSAGTSEESDKLSEFIRRNRQFYEDVLDRLDLDLTGLVFKSNSYPTDTGNTTDVYYGGYNMQPDRSKPVAIKIFRRLHTLQPFAELMRLVKK</sequence>